<organism evidence="1 2">
    <name type="scientific">[Candida] arabinofermentans NRRL YB-2248</name>
    <dbReference type="NCBI Taxonomy" id="983967"/>
    <lineage>
        <taxon>Eukaryota</taxon>
        <taxon>Fungi</taxon>
        <taxon>Dikarya</taxon>
        <taxon>Ascomycota</taxon>
        <taxon>Saccharomycotina</taxon>
        <taxon>Pichiomycetes</taxon>
        <taxon>Pichiales</taxon>
        <taxon>Pichiaceae</taxon>
        <taxon>Ogataea</taxon>
        <taxon>Ogataea/Candida clade</taxon>
    </lineage>
</organism>
<evidence type="ECO:0000313" key="1">
    <source>
        <dbReference type="EMBL" id="ODV85946.1"/>
    </source>
</evidence>
<name>A0A1E4T2G7_9ASCO</name>
<keyword evidence="2" id="KW-1185">Reference proteome</keyword>
<protein>
    <submittedName>
        <fullName evidence="1">Uncharacterized protein</fullName>
    </submittedName>
</protein>
<accession>A0A1E4T2G7</accession>
<sequence>MEPFHQKILLQGNENSRSFIPSTSPIPMPLNPPIAVVIFNGQGITVSLEYFKTPHSGPTGDNLSLLSIPPFH</sequence>
<proteinExistence type="predicted"/>
<reference evidence="2" key="1">
    <citation type="submission" date="2016-04" db="EMBL/GenBank/DDBJ databases">
        <title>Comparative genomics of biotechnologically important yeasts.</title>
        <authorList>
            <consortium name="DOE Joint Genome Institute"/>
            <person name="Riley R."/>
            <person name="Haridas S."/>
            <person name="Wolfe K.H."/>
            <person name="Lopes M.R."/>
            <person name="Hittinger C.T."/>
            <person name="Goker M."/>
            <person name="Salamov A."/>
            <person name="Wisecaver J."/>
            <person name="Long T.M."/>
            <person name="Aerts A.L."/>
            <person name="Barry K."/>
            <person name="Choi C."/>
            <person name="Clum A."/>
            <person name="Coughlan A.Y."/>
            <person name="Deshpande S."/>
            <person name="Douglass A.P."/>
            <person name="Hanson S.J."/>
            <person name="Klenk H.-P."/>
            <person name="Labutti K."/>
            <person name="Lapidus A."/>
            <person name="Lindquist E."/>
            <person name="Lipzen A."/>
            <person name="Meier-Kolthoff J.P."/>
            <person name="Ohm R.A."/>
            <person name="Otillar R.P."/>
            <person name="Pangilinan J."/>
            <person name="Peng Y."/>
            <person name="Rokas A."/>
            <person name="Rosa C.A."/>
            <person name="Scheuner C."/>
            <person name="Sibirny A.A."/>
            <person name="Slot J.C."/>
            <person name="Stielow J.B."/>
            <person name="Sun H."/>
            <person name="Kurtzman C.P."/>
            <person name="Blackwell M."/>
            <person name="Grigoriev I.V."/>
            <person name="Jeffries T.W."/>
        </authorList>
    </citation>
    <scope>NUCLEOTIDE SEQUENCE [LARGE SCALE GENOMIC DNA]</scope>
    <source>
        <strain evidence="2">NRRL YB-2248</strain>
    </source>
</reference>
<evidence type="ECO:0000313" key="2">
    <source>
        <dbReference type="Proteomes" id="UP000094801"/>
    </source>
</evidence>
<dbReference type="Proteomes" id="UP000094801">
    <property type="component" value="Unassembled WGS sequence"/>
</dbReference>
<dbReference type="EMBL" id="KV453851">
    <property type="protein sequence ID" value="ODV85946.1"/>
    <property type="molecule type" value="Genomic_DNA"/>
</dbReference>
<dbReference type="AlphaFoldDB" id="A0A1E4T2G7"/>
<gene>
    <name evidence="1" type="ORF">CANARDRAFT_28012</name>
</gene>